<keyword evidence="6 16" id="KW-0597">Phosphoprotein</keyword>
<dbReference type="InterPro" id="IPR036097">
    <property type="entry name" value="HisK_dim/P_sf"/>
</dbReference>
<keyword evidence="7" id="KW-0808">Transferase</keyword>
<evidence type="ECO:0000259" key="21">
    <source>
        <dbReference type="PROSITE" id="PS50894"/>
    </source>
</evidence>
<dbReference type="Pfam" id="PF00072">
    <property type="entry name" value="Response_reg"/>
    <property type="match status" value="1"/>
</dbReference>
<dbReference type="SMART" id="SM00062">
    <property type="entry name" value="PBPb"/>
    <property type="match status" value="2"/>
</dbReference>
<dbReference type="Gene3D" id="1.20.120.160">
    <property type="entry name" value="HPT domain"/>
    <property type="match status" value="1"/>
</dbReference>
<evidence type="ECO:0000256" key="16">
    <source>
        <dbReference type="PROSITE-ProRule" id="PRU00169"/>
    </source>
</evidence>
<evidence type="ECO:0000256" key="17">
    <source>
        <dbReference type="SAM" id="Phobius"/>
    </source>
</evidence>
<dbReference type="GO" id="GO:0000155">
    <property type="term" value="F:phosphorelay sensor kinase activity"/>
    <property type="evidence" value="ECO:0007669"/>
    <property type="project" value="InterPro"/>
</dbReference>
<keyword evidence="8 17" id="KW-0812">Transmembrane</keyword>
<dbReference type="InterPro" id="IPR005467">
    <property type="entry name" value="His_kinase_dom"/>
</dbReference>
<evidence type="ECO:0000256" key="2">
    <source>
        <dbReference type="ARBA" id="ARBA00004429"/>
    </source>
</evidence>
<dbReference type="AlphaFoldDB" id="A0A3S8ZNX4"/>
<dbReference type="InterPro" id="IPR049870">
    <property type="entry name" value="BvgS-like_periplasmic1"/>
</dbReference>
<keyword evidence="11" id="KW-0547">Nucleotide-binding</keyword>
<feature type="modified residue" description="4-aspartylphosphate" evidence="16">
    <location>
        <position position="978"/>
    </location>
</feature>
<dbReference type="OrthoDB" id="9796305at2"/>
<evidence type="ECO:0000259" key="20">
    <source>
        <dbReference type="PROSITE" id="PS50110"/>
    </source>
</evidence>
<feature type="modified residue" description="Phosphohistidine" evidence="15">
    <location>
        <position position="1110"/>
    </location>
</feature>
<dbReference type="CDD" id="cd13705">
    <property type="entry name" value="PBP2_BvgS_D1"/>
    <property type="match status" value="1"/>
</dbReference>
<dbReference type="InterPro" id="IPR008207">
    <property type="entry name" value="Sig_transdc_His_kin_Hpt_dom"/>
</dbReference>
<protein>
    <recommendedName>
        <fullName evidence="3">histidine kinase</fullName>
        <ecNumber evidence="3">2.7.13.3</ecNumber>
    </recommendedName>
</protein>
<evidence type="ECO:0000256" key="1">
    <source>
        <dbReference type="ARBA" id="ARBA00000085"/>
    </source>
</evidence>
<feature type="domain" description="HPt" evidence="21">
    <location>
        <begin position="1071"/>
        <end position="1168"/>
    </location>
</feature>
<evidence type="ECO:0000256" key="7">
    <source>
        <dbReference type="ARBA" id="ARBA00022679"/>
    </source>
</evidence>
<evidence type="ECO:0000256" key="11">
    <source>
        <dbReference type="ARBA" id="ARBA00022840"/>
    </source>
</evidence>
<dbReference type="SMART" id="SM00448">
    <property type="entry name" value="REC"/>
    <property type="match status" value="1"/>
</dbReference>
<evidence type="ECO:0000256" key="5">
    <source>
        <dbReference type="ARBA" id="ARBA00022519"/>
    </source>
</evidence>
<evidence type="ECO:0000313" key="23">
    <source>
        <dbReference type="Proteomes" id="UP000282438"/>
    </source>
</evidence>
<dbReference type="InterPro" id="IPR004358">
    <property type="entry name" value="Sig_transdc_His_kin-like_C"/>
</dbReference>
<dbReference type="InterPro" id="IPR001638">
    <property type="entry name" value="Solute-binding_3/MltF_N"/>
</dbReference>
<dbReference type="SUPFAM" id="SSF53850">
    <property type="entry name" value="Periplasmic binding protein-like II"/>
    <property type="match status" value="2"/>
</dbReference>
<dbReference type="Proteomes" id="UP000282438">
    <property type="component" value="Chromosome"/>
</dbReference>
<dbReference type="Pfam" id="PF00512">
    <property type="entry name" value="HisKA"/>
    <property type="match status" value="1"/>
</dbReference>
<comment type="catalytic activity">
    <reaction evidence="1">
        <text>ATP + protein L-histidine = ADP + protein N-phospho-L-histidine.</text>
        <dbReference type="EC" id="2.7.13.3"/>
    </reaction>
</comment>
<dbReference type="InterPro" id="IPR003661">
    <property type="entry name" value="HisK_dim/P_dom"/>
</dbReference>
<keyword evidence="10" id="KW-0418">Kinase</keyword>
<feature type="domain" description="Histidine kinase" evidence="19">
    <location>
        <begin position="695"/>
        <end position="907"/>
    </location>
</feature>
<reference evidence="22 23" key="1">
    <citation type="submission" date="2018-12" db="EMBL/GenBank/DDBJ databases">
        <title>Complete genome sequence of Iodobacter sp. H11R3.</title>
        <authorList>
            <person name="Bae J.-W."/>
        </authorList>
    </citation>
    <scope>NUCLEOTIDE SEQUENCE [LARGE SCALE GENOMIC DNA]</scope>
    <source>
        <strain evidence="22 23">H11R3</strain>
    </source>
</reference>
<dbReference type="InterPro" id="IPR003594">
    <property type="entry name" value="HATPase_dom"/>
</dbReference>
<dbReference type="SMART" id="SM00388">
    <property type="entry name" value="HisKA"/>
    <property type="match status" value="1"/>
</dbReference>
<dbReference type="GO" id="GO:0005886">
    <property type="term" value="C:plasma membrane"/>
    <property type="evidence" value="ECO:0007669"/>
    <property type="project" value="UniProtKB-SubCell"/>
</dbReference>
<organism evidence="22 23">
    <name type="scientific">Iodobacter ciconiae</name>
    <dbReference type="NCBI Taxonomy" id="2496266"/>
    <lineage>
        <taxon>Bacteria</taxon>
        <taxon>Pseudomonadati</taxon>
        <taxon>Pseudomonadota</taxon>
        <taxon>Betaproteobacteria</taxon>
        <taxon>Neisseriales</taxon>
        <taxon>Chitinibacteraceae</taxon>
        <taxon>Iodobacter</taxon>
    </lineage>
</organism>
<gene>
    <name evidence="22" type="ORF">EJO50_00935</name>
</gene>
<keyword evidence="11" id="KW-0067">ATP-binding</keyword>
<proteinExistence type="predicted"/>
<name>A0A3S8ZNX4_9NEIS</name>
<dbReference type="SUPFAM" id="SSF52172">
    <property type="entry name" value="CheY-like"/>
    <property type="match status" value="1"/>
</dbReference>
<dbReference type="Gene3D" id="3.30.565.10">
    <property type="entry name" value="Histidine kinase-like ATPase, C-terminal domain"/>
    <property type="match status" value="1"/>
</dbReference>
<dbReference type="RefSeq" id="WP_125971150.1">
    <property type="nucleotide sequence ID" value="NZ_CP034433.1"/>
</dbReference>
<feature type="transmembrane region" description="Helical" evidence="17">
    <location>
        <begin position="531"/>
        <end position="549"/>
    </location>
</feature>
<evidence type="ECO:0000256" key="13">
    <source>
        <dbReference type="ARBA" id="ARBA00023012"/>
    </source>
</evidence>
<dbReference type="GO" id="GO:0009927">
    <property type="term" value="F:histidine phosphotransfer kinase activity"/>
    <property type="evidence" value="ECO:0007669"/>
    <property type="project" value="TreeGrafter"/>
</dbReference>
<keyword evidence="4" id="KW-1003">Cell membrane</keyword>
<keyword evidence="14 17" id="KW-0472">Membrane</keyword>
<evidence type="ECO:0000256" key="8">
    <source>
        <dbReference type="ARBA" id="ARBA00022692"/>
    </source>
</evidence>
<comment type="subcellular location">
    <subcellularLocation>
        <location evidence="2">Cell inner membrane</location>
        <topology evidence="2">Multi-pass membrane protein</topology>
    </subcellularLocation>
</comment>
<dbReference type="CDD" id="cd00088">
    <property type="entry name" value="HPT"/>
    <property type="match status" value="1"/>
</dbReference>
<evidence type="ECO:0000256" key="10">
    <source>
        <dbReference type="ARBA" id="ARBA00022777"/>
    </source>
</evidence>
<dbReference type="Pfam" id="PF00497">
    <property type="entry name" value="SBP_bac_3"/>
    <property type="match status" value="2"/>
</dbReference>
<dbReference type="InterPro" id="IPR036641">
    <property type="entry name" value="HPT_dom_sf"/>
</dbReference>
<evidence type="ECO:0000256" key="4">
    <source>
        <dbReference type="ARBA" id="ARBA00022475"/>
    </source>
</evidence>
<keyword evidence="5" id="KW-0997">Cell inner membrane</keyword>
<dbReference type="EMBL" id="CP034433">
    <property type="protein sequence ID" value="AZN35175.1"/>
    <property type="molecule type" value="Genomic_DNA"/>
</dbReference>
<dbReference type="EC" id="2.7.13.3" evidence="3"/>
<dbReference type="PROSITE" id="PS50110">
    <property type="entry name" value="RESPONSE_REGULATORY"/>
    <property type="match status" value="1"/>
</dbReference>
<keyword evidence="13" id="KW-0902">Two-component regulatory system</keyword>
<evidence type="ECO:0000256" key="9">
    <source>
        <dbReference type="ARBA" id="ARBA00022729"/>
    </source>
</evidence>
<dbReference type="KEGG" id="iod:EJO50_00935"/>
<dbReference type="InterPro" id="IPR036890">
    <property type="entry name" value="HATPase_C_sf"/>
</dbReference>
<dbReference type="InterPro" id="IPR011006">
    <property type="entry name" value="CheY-like_superfamily"/>
</dbReference>
<dbReference type="Gene3D" id="3.40.190.10">
    <property type="entry name" value="Periplasmic binding protein-like II"/>
    <property type="match status" value="4"/>
</dbReference>
<dbReference type="PANTHER" id="PTHR43047:SF72">
    <property type="entry name" value="OSMOSENSING HISTIDINE PROTEIN KINASE SLN1"/>
    <property type="match status" value="1"/>
</dbReference>
<dbReference type="PANTHER" id="PTHR43047">
    <property type="entry name" value="TWO-COMPONENT HISTIDINE PROTEIN KINASE"/>
    <property type="match status" value="1"/>
</dbReference>
<feature type="signal peptide" evidence="18">
    <location>
        <begin position="1"/>
        <end position="25"/>
    </location>
</feature>
<dbReference type="InterPro" id="IPR001789">
    <property type="entry name" value="Sig_transdc_resp-reg_receiver"/>
</dbReference>
<evidence type="ECO:0000256" key="18">
    <source>
        <dbReference type="SAM" id="SignalP"/>
    </source>
</evidence>
<evidence type="ECO:0000259" key="19">
    <source>
        <dbReference type="PROSITE" id="PS50109"/>
    </source>
</evidence>
<feature type="chain" id="PRO_5019439168" description="histidine kinase" evidence="18">
    <location>
        <begin position="26"/>
        <end position="1168"/>
    </location>
</feature>
<dbReference type="Pfam" id="PF01627">
    <property type="entry name" value="Hpt"/>
    <property type="match status" value="1"/>
</dbReference>
<dbReference type="CDD" id="cd17546">
    <property type="entry name" value="REC_hyHK_CKI1_RcsC-like"/>
    <property type="match status" value="1"/>
</dbReference>
<evidence type="ECO:0000256" key="12">
    <source>
        <dbReference type="ARBA" id="ARBA00022989"/>
    </source>
</evidence>
<keyword evidence="9 18" id="KW-0732">Signal</keyword>
<keyword evidence="12 17" id="KW-1133">Transmembrane helix</keyword>
<dbReference type="Gene3D" id="1.10.287.130">
    <property type="match status" value="1"/>
</dbReference>
<dbReference type="Gene3D" id="3.40.50.2300">
    <property type="match status" value="1"/>
</dbReference>
<dbReference type="SMART" id="SM00387">
    <property type="entry name" value="HATPase_c"/>
    <property type="match status" value="1"/>
</dbReference>
<evidence type="ECO:0000313" key="22">
    <source>
        <dbReference type="EMBL" id="AZN35175.1"/>
    </source>
</evidence>
<sequence>MLKKMTLIKIISLFILYSFLNQCIAKSQTLAKPETQLLTIYSTENNNTSETILKVGMVLDEYIPFYIKDANNNIQGITADYLSIIGSYINKRFLVKVFDTKKNALLALKNKEIDLVAGNLDNKISGIENTVHYFQNNFVEVKRKGEPDKKLPIITLGSNDTLKEEINKKYKNKEIISFKNSLLALQSVSFIHADLYIGNSIETNFLLNQISLNNLEISNFSSINDNPFVFFINKKNSRLLSDLNKAINLIPISSQIGIQQRWQGGPVHYNIVKKITLTPEEKIWIKNNKNIKYSAYSDFYPFLFKTNPTSKPTGIAVDILDKIERLTGLKFIEVNQSGIHNSLSFSGDTTDIIPIMAMSEERKKEMFFSPPYIQSLWGIITRSDNKNIRSVNDLSGKKVAFIKNSIAKETILDPVLRKNIEFIEAANLLSTFNLLEQEKVDAIINNLRSSYAIISAKKIEKFRVIGATNPTPLNISIATNIKKPLLAQIINKAVLSISQEELNDIRSNWANNKSATVYTGLNQYHYSNYRAIFLLLISAAIILLIYIFIRSYKSHKYSQMLKEQLNTLSRLIDQLPFALFINLPSQKIEVSNQPYNDFINNAIEKTTLYARLTLLMKTASKSKNTVYEEIRVQIDKNKHDLILWSKPFLSTTLDQQAVLGGWFDISQQKESERELLKTKNEAETANRAKSTFLAIISHEIRTPMNAILGLIELELKKANNRNLAAIFQSANSLLNLLDGILDQAKIEAGKLSIAPHPCNLYRLLDGIDAVYRPIIKENGLKLMIHIDPGLPDLVLLDEKRLAQVIGNLIGNSIKFTKTGYISIKLNWQVSQQSVLLIEVTDTGSGISHEAQAKIFEAYAQDDLSSKTGTGLGLWICANLIKQMGGEISLQSKPDAGTTVLLQIPSQIIENTTTDKKQNTLTKIDPALELLVVDDHPANRLLLEQQLYFLGLSKVYCLSTASEALELVKTHHFDAIISDCFMPEMDGFTFSKHVREQLGSEIFIIGYTADARESTAIRAQEAGMNHCLIKPVNINQLAEVLSNVQAQDANNQFDDTRYNTIENTITQFSFNNKEVLEQFIKIMQTTNIKDLEDLKNAIDIQNHPLISELAHRLKGAARIIQDKETLFICELLEDAAHSDDITYCLEIYADLKQSILEYNGILDQIILTK</sequence>
<accession>A0A3S8ZNX4</accession>
<dbReference type="Pfam" id="PF02518">
    <property type="entry name" value="HATPase_c"/>
    <property type="match status" value="1"/>
</dbReference>
<evidence type="ECO:0000256" key="15">
    <source>
        <dbReference type="PROSITE-ProRule" id="PRU00110"/>
    </source>
</evidence>
<dbReference type="SUPFAM" id="SSF55874">
    <property type="entry name" value="ATPase domain of HSP90 chaperone/DNA topoisomerase II/histidine kinase"/>
    <property type="match status" value="1"/>
</dbReference>
<evidence type="ECO:0000256" key="6">
    <source>
        <dbReference type="ARBA" id="ARBA00022553"/>
    </source>
</evidence>
<keyword evidence="23" id="KW-1185">Reference proteome</keyword>
<dbReference type="PROSITE" id="PS50894">
    <property type="entry name" value="HPT"/>
    <property type="match status" value="1"/>
</dbReference>
<dbReference type="PROSITE" id="PS50109">
    <property type="entry name" value="HIS_KIN"/>
    <property type="match status" value="1"/>
</dbReference>
<dbReference type="PRINTS" id="PR00344">
    <property type="entry name" value="BCTRLSENSOR"/>
</dbReference>
<feature type="domain" description="Response regulatory" evidence="20">
    <location>
        <begin position="928"/>
        <end position="1044"/>
    </location>
</feature>
<evidence type="ECO:0000256" key="14">
    <source>
        <dbReference type="ARBA" id="ARBA00023136"/>
    </source>
</evidence>
<dbReference type="SUPFAM" id="SSF47226">
    <property type="entry name" value="Histidine-containing phosphotransfer domain, HPT domain"/>
    <property type="match status" value="1"/>
</dbReference>
<evidence type="ECO:0000256" key="3">
    <source>
        <dbReference type="ARBA" id="ARBA00012438"/>
    </source>
</evidence>
<dbReference type="CDD" id="cd00082">
    <property type="entry name" value="HisKA"/>
    <property type="match status" value="1"/>
</dbReference>
<dbReference type="SUPFAM" id="SSF47384">
    <property type="entry name" value="Homodimeric domain of signal transducing histidine kinase"/>
    <property type="match status" value="1"/>
</dbReference>